<sequence length="500" mass="56922">MLVLEMALDGCCVGCLFTAVEKQDFGDLFFSMVEVTANNFNQLLPEILADIKSASFIAVDTEFTGLLSDEVFVGSLFDDGPHRYQKLISNMRRFSICQLGLAVFKGIPNVNKYTVTSYNFYLRPHSCNSFDPTFMCQASSLEFLQKYQFDFNKWLYGGITFMNTNEAEELRSDLLSFMQGNKGFRLSFEVQDQLSNIGQWAATAQEGDTTTCSVGHDITSQVLLVASTHNKFTDLWAGIDNDQVVIKKVSADERTRLEAQDPQSVDFVEGIVSRMQGFTTVFQYLAQHQKPIVFHNSLLDLLLIYKQFHRHLPQSYSAFKTDLHQMFPIIYDTKFIATELRYHYKEKDDEGGDKAVLHEAGYDAYVTGMCFLSMAHLYTMLMMTSRLQHRPLSPQEHVYALKNFANRVHIPRATISYMELTGRDPRSKRPPWLLVEPRNRSVRVTPGMVSTTLAQYGSLDVIRRNNSSVLVATANWKWSGALVSTGFSAWIVYTTLRRTS</sequence>
<comment type="similarity">
    <text evidence="1">Belongs to the CAF1 family.</text>
</comment>
<keyword evidence="3" id="KW-1185">Reference proteome</keyword>
<dbReference type="InterPro" id="IPR012337">
    <property type="entry name" value="RNaseH-like_sf"/>
</dbReference>
<dbReference type="PANTHER" id="PTHR15092">
    <property type="entry name" value="POLY A -SPECIFIC RIBONUCLEASE/TARGET OF EGR1, MEMBER 1"/>
    <property type="match status" value="1"/>
</dbReference>
<dbReference type="SUPFAM" id="SSF53098">
    <property type="entry name" value="Ribonuclease H-like"/>
    <property type="match status" value="1"/>
</dbReference>
<dbReference type="Proteomes" id="UP000747542">
    <property type="component" value="Unassembled WGS sequence"/>
</dbReference>
<organism evidence="2 3">
    <name type="scientific">Homarus americanus</name>
    <name type="common">American lobster</name>
    <dbReference type="NCBI Taxonomy" id="6706"/>
    <lineage>
        <taxon>Eukaryota</taxon>
        <taxon>Metazoa</taxon>
        <taxon>Ecdysozoa</taxon>
        <taxon>Arthropoda</taxon>
        <taxon>Crustacea</taxon>
        <taxon>Multicrustacea</taxon>
        <taxon>Malacostraca</taxon>
        <taxon>Eumalacostraca</taxon>
        <taxon>Eucarida</taxon>
        <taxon>Decapoda</taxon>
        <taxon>Pleocyemata</taxon>
        <taxon>Astacidea</taxon>
        <taxon>Nephropoidea</taxon>
        <taxon>Nephropidae</taxon>
        <taxon>Homarus</taxon>
    </lineage>
</organism>
<dbReference type="EMBL" id="JAHLQT010010116">
    <property type="protein sequence ID" value="KAG7173270.1"/>
    <property type="molecule type" value="Genomic_DNA"/>
</dbReference>
<dbReference type="AlphaFoldDB" id="A0A8J5N4R5"/>
<gene>
    <name evidence="2" type="primary">Pnldc1-L</name>
    <name evidence="2" type="ORF">Hamer_G014595</name>
</gene>
<evidence type="ECO:0000313" key="2">
    <source>
        <dbReference type="EMBL" id="KAG7173270.1"/>
    </source>
</evidence>
<reference evidence="2" key="1">
    <citation type="journal article" date="2021" name="Sci. Adv.">
        <title>The American lobster genome reveals insights on longevity, neural, and immune adaptations.</title>
        <authorList>
            <person name="Polinski J.M."/>
            <person name="Zimin A.V."/>
            <person name="Clark K.F."/>
            <person name="Kohn A.B."/>
            <person name="Sadowski N."/>
            <person name="Timp W."/>
            <person name="Ptitsyn A."/>
            <person name="Khanna P."/>
            <person name="Romanova D.Y."/>
            <person name="Williams P."/>
            <person name="Greenwood S.J."/>
            <person name="Moroz L.L."/>
            <person name="Walt D.R."/>
            <person name="Bodnar A.G."/>
        </authorList>
    </citation>
    <scope>NUCLEOTIDE SEQUENCE</scope>
    <source>
        <strain evidence="2">GMGI-L3</strain>
    </source>
</reference>
<dbReference type="InterPro" id="IPR051181">
    <property type="entry name" value="CAF1_poly(A)_ribonucleases"/>
</dbReference>
<dbReference type="InterPro" id="IPR006941">
    <property type="entry name" value="RNase_CAF1"/>
</dbReference>
<dbReference type="PANTHER" id="PTHR15092:SF22">
    <property type="entry name" value="POLY(A)-SPECIFIC RIBONUCLEASE PNLDC1"/>
    <property type="match status" value="1"/>
</dbReference>
<dbReference type="Pfam" id="PF04857">
    <property type="entry name" value="CAF1"/>
    <property type="match status" value="1"/>
</dbReference>
<dbReference type="GO" id="GO:1990432">
    <property type="term" value="P:siRNA 3'-end processing"/>
    <property type="evidence" value="ECO:0007669"/>
    <property type="project" value="TreeGrafter"/>
</dbReference>
<dbReference type="GO" id="GO:0005783">
    <property type="term" value="C:endoplasmic reticulum"/>
    <property type="evidence" value="ECO:0007669"/>
    <property type="project" value="TreeGrafter"/>
</dbReference>
<accession>A0A8J5N4R5</accession>
<comment type="caution">
    <text evidence="2">The sequence shown here is derived from an EMBL/GenBank/DDBJ whole genome shotgun (WGS) entry which is preliminary data.</text>
</comment>
<dbReference type="GO" id="GO:0005634">
    <property type="term" value="C:nucleus"/>
    <property type="evidence" value="ECO:0007669"/>
    <property type="project" value="TreeGrafter"/>
</dbReference>
<evidence type="ECO:0000313" key="3">
    <source>
        <dbReference type="Proteomes" id="UP000747542"/>
    </source>
</evidence>
<protein>
    <submittedName>
        <fullName evidence="2">Poly(A)-specific ribonuclease PNLDC1-like</fullName>
    </submittedName>
</protein>
<dbReference type="GO" id="GO:0000289">
    <property type="term" value="P:nuclear-transcribed mRNA poly(A) tail shortening"/>
    <property type="evidence" value="ECO:0007669"/>
    <property type="project" value="TreeGrafter"/>
</dbReference>
<dbReference type="Gene3D" id="3.30.420.10">
    <property type="entry name" value="Ribonuclease H-like superfamily/Ribonuclease H"/>
    <property type="match status" value="2"/>
</dbReference>
<dbReference type="GO" id="GO:0000175">
    <property type="term" value="F:3'-5'-RNA exonuclease activity"/>
    <property type="evidence" value="ECO:0007669"/>
    <property type="project" value="TreeGrafter"/>
</dbReference>
<evidence type="ECO:0000256" key="1">
    <source>
        <dbReference type="ARBA" id="ARBA00008372"/>
    </source>
</evidence>
<dbReference type="GO" id="GO:0003723">
    <property type="term" value="F:RNA binding"/>
    <property type="evidence" value="ECO:0007669"/>
    <property type="project" value="TreeGrafter"/>
</dbReference>
<proteinExistence type="inferred from homology"/>
<dbReference type="InterPro" id="IPR036397">
    <property type="entry name" value="RNaseH_sf"/>
</dbReference>
<dbReference type="GO" id="GO:1990431">
    <property type="term" value="P:priRNA 3'-end processing"/>
    <property type="evidence" value="ECO:0007669"/>
    <property type="project" value="TreeGrafter"/>
</dbReference>
<name>A0A8J5N4R5_HOMAM</name>